<dbReference type="InterPro" id="IPR011659">
    <property type="entry name" value="WD40"/>
</dbReference>
<evidence type="ECO:0000313" key="3">
    <source>
        <dbReference type="Proteomes" id="UP001606302"/>
    </source>
</evidence>
<dbReference type="SUPFAM" id="SSF82171">
    <property type="entry name" value="DPP6 N-terminal domain-like"/>
    <property type="match status" value="1"/>
</dbReference>
<organism evidence="2 3">
    <name type="scientific">Pelomonas lactea</name>
    <dbReference type="NCBI Taxonomy" id="3299030"/>
    <lineage>
        <taxon>Bacteria</taxon>
        <taxon>Pseudomonadati</taxon>
        <taxon>Pseudomonadota</taxon>
        <taxon>Betaproteobacteria</taxon>
        <taxon>Burkholderiales</taxon>
        <taxon>Sphaerotilaceae</taxon>
        <taxon>Roseateles</taxon>
    </lineage>
</organism>
<dbReference type="InterPro" id="IPR011042">
    <property type="entry name" value="6-blade_b-propeller_TolB-like"/>
</dbReference>
<dbReference type="Pfam" id="PF07676">
    <property type="entry name" value="PD40"/>
    <property type="match status" value="2"/>
</dbReference>
<dbReference type="RefSeq" id="WP_394509592.1">
    <property type="nucleotide sequence ID" value="NZ_JBIGHX010000001.1"/>
</dbReference>
<sequence>MKYRSEFLRSTALTLSALALALAVVTGCGGGVEATPTTPPTTPPVTPPTQAIATYGNTVLPGRLLVNAPDGTNARLMDLTTGRQQALPGSSDAAEDRWQANANGTLLVRWADRSGASAYPLAVFGATDLAPKVSPASISGVLGAADLRLSPDGKWLMAQYGDNFQVQRRLTIFDASTLEIQKRGSRLDDATVIGEPQAWLPDGRYVYLVANELWVSSPTSADSQLLARLPLPENSVFEGGGYVAGHSSLAVSPDGTRIAFTWELKRKNDFDTHVFVANIDGTGLRQLTAVADADSALRYSFDSPTWSPDGKWVAFVLYMNGAVVAPVWPDEPFGGARVVGTTGCDANPVYVLPASASAPTAIAWPSINRDIALKVKASSGDSGQWVSTCSNVRWIP</sequence>
<dbReference type="EMBL" id="JBIGHX010000001">
    <property type="protein sequence ID" value="MFG6460774.1"/>
    <property type="molecule type" value="Genomic_DNA"/>
</dbReference>
<evidence type="ECO:0000313" key="2">
    <source>
        <dbReference type="EMBL" id="MFG6460774.1"/>
    </source>
</evidence>
<feature type="chain" id="PRO_5046716530" evidence="1">
    <location>
        <begin position="35"/>
        <end position="396"/>
    </location>
</feature>
<accession>A0ABW7GFN8</accession>
<feature type="signal peptide" evidence="1">
    <location>
        <begin position="1"/>
        <end position="34"/>
    </location>
</feature>
<dbReference type="PROSITE" id="PS51257">
    <property type="entry name" value="PROKAR_LIPOPROTEIN"/>
    <property type="match status" value="1"/>
</dbReference>
<protein>
    <submittedName>
        <fullName evidence="2">Uncharacterized protein</fullName>
    </submittedName>
</protein>
<reference evidence="2 3" key="1">
    <citation type="submission" date="2024-08" db="EMBL/GenBank/DDBJ databases">
        <authorList>
            <person name="Lu H."/>
        </authorList>
    </citation>
    <scope>NUCLEOTIDE SEQUENCE [LARGE SCALE GENOMIC DNA]</scope>
    <source>
        <strain evidence="2 3">DXS20W</strain>
    </source>
</reference>
<comment type="caution">
    <text evidence="2">The sequence shown here is derived from an EMBL/GenBank/DDBJ whole genome shotgun (WGS) entry which is preliminary data.</text>
</comment>
<evidence type="ECO:0000256" key="1">
    <source>
        <dbReference type="SAM" id="SignalP"/>
    </source>
</evidence>
<gene>
    <name evidence="2" type="ORF">ACG04Q_04255</name>
</gene>
<proteinExistence type="predicted"/>
<dbReference type="Gene3D" id="2.120.10.30">
    <property type="entry name" value="TolB, C-terminal domain"/>
    <property type="match status" value="1"/>
</dbReference>
<dbReference type="Proteomes" id="UP001606302">
    <property type="component" value="Unassembled WGS sequence"/>
</dbReference>
<name>A0ABW7GFN8_9BURK</name>
<keyword evidence="3" id="KW-1185">Reference proteome</keyword>
<keyword evidence="1" id="KW-0732">Signal</keyword>